<keyword evidence="1" id="KW-0812">Transmembrane</keyword>
<dbReference type="RefSeq" id="WP_068662423.1">
    <property type="nucleotide sequence ID" value="NZ_LYPB01000048.1"/>
</dbReference>
<keyword evidence="3" id="KW-1185">Reference proteome</keyword>
<feature type="transmembrane region" description="Helical" evidence="1">
    <location>
        <begin position="6"/>
        <end position="24"/>
    </location>
</feature>
<comment type="caution">
    <text evidence="2">The sequence shown here is derived from an EMBL/GenBank/DDBJ whole genome shotgun (WGS) entry which is preliminary data.</text>
</comment>
<feature type="transmembrane region" description="Helical" evidence="1">
    <location>
        <begin position="102"/>
        <end position="121"/>
    </location>
</feature>
<dbReference type="STRING" id="1850517.A8708_16660"/>
<evidence type="ECO:0000256" key="1">
    <source>
        <dbReference type="SAM" id="Phobius"/>
    </source>
</evidence>
<name>A0A198AJZ2_9BACL</name>
<dbReference type="AlphaFoldDB" id="A0A198AJZ2"/>
<keyword evidence="1" id="KW-1133">Transmembrane helix</keyword>
<keyword evidence="1" id="KW-0472">Membrane</keyword>
<dbReference type="InterPro" id="IPR025671">
    <property type="entry name" value="HXXEE"/>
</dbReference>
<evidence type="ECO:0000313" key="2">
    <source>
        <dbReference type="EMBL" id="OAS21562.1"/>
    </source>
</evidence>
<organism evidence="2 3">
    <name type="scientific">Paenibacillus oryzisoli</name>
    <dbReference type="NCBI Taxonomy" id="1850517"/>
    <lineage>
        <taxon>Bacteria</taxon>
        <taxon>Bacillati</taxon>
        <taxon>Bacillota</taxon>
        <taxon>Bacilli</taxon>
        <taxon>Bacillales</taxon>
        <taxon>Paenibacillaceae</taxon>
        <taxon>Paenibacillus</taxon>
    </lineage>
</organism>
<evidence type="ECO:0000313" key="3">
    <source>
        <dbReference type="Proteomes" id="UP000078454"/>
    </source>
</evidence>
<accession>A0A198AJZ2</accession>
<proteinExistence type="predicted"/>
<evidence type="ECO:0008006" key="4">
    <source>
        <dbReference type="Google" id="ProtNLM"/>
    </source>
</evidence>
<feature type="transmembrane region" description="Helical" evidence="1">
    <location>
        <begin position="44"/>
        <end position="62"/>
    </location>
</feature>
<dbReference type="Pfam" id="PF13787">
    <property type="entry name" value="HXXEE"/>
    <property type="match status" value="1"/>
</dbReference>
<feature type="transmembrane region" description="Helical" evidence="1">
    <location>
        <begin position="68"/>
        <end position="90"/>
    </location>
</feature>
<sequence length="156" mass="17388">MNSTFHLVFWLPYVVLLIHTIEEIPGFSKWATRHFAPMSSYKHVVIQVCIILLVLLVSYKASLIGYNGIWVVLAAAFQLHIGINALFHIVTTIVYKEYSPGLLTAVTLSLPSTVFFFYQIYSDNRLTTLELTVSLIAGTVIGASAIGTLFLKPKQP</sequence>
<protein>
    <recommendedName>
        <fullName evidence="4">HXXEE domain-containing protein</fullName>
    </recommendedName>
</protein>
<reference evidence="2 3" key="1">
    <citation type="submission" date="2016-05" db="EMBL/GenBank/DDBJ databases">
        <title>Paenibacillus sp. 1ZS3-15 nov., isolated from the rhizosphere soil.</title>
        <authorList>
            <person name="Zhang X.X."/>
            <person name="Zhang J."/>
        </authorList>
    </citation>
    <scope>NUCLEOTIDE SEQUENCE [LARGE SCALE GENOMIC DNA]</scope>
    <source>
        <strain evidence="2 3">1ZS3-15</strain>
    </source>
</reference>
<gene>
    <name evidence="2" type="ORF">A8708_16660</name>
</gene>
<dbReference type="EMBL" id="LYPB01000048">
    <property type="protein sequence ID" value="OAS21562.1"/>
    <property type="molecule type" value="Genomic_DNA"/>
</dbReference>
<dbReference type="Proteomes" id="UP000078454">
    <property type="component" value="Unassembled WGS sequence"/>
</dbReference>
<dbReference type="OrthoDB" id="2221824at2"/>
<feature type="transmembrane region" description="Helical" evidence="1">
    <location>
        <begin position="133"/>
        <end position="151"/>
    </location>
</feature>